<dbReference type="Proteomes" id="UP001472866">
    <property type="component" value="Chromosome 13"/>
</dbReference>
<evidence type="ECO:0000313" key="5">
    <source>
        <dbReference type="Proteomes" id="UP001472866"/>
    </source>
</evidence>
<dbReference type="GO" id="GO:0016747">
    <property type="term" value="F:acyltransferase activity, transferring groups other than amino-acyl groups"/>
    <property type="evidence" value="ECO:0007669"/>
    <property type="project" value="InterPro"/>
</dbReference>
<feature type="domain" description="N-acetyltransferase" evidence="3">
    <location>
        <begin position="17"/>
        <end position="183"/>
    </location>
</feature>
<dbReference type="CDD" id="cd04301">
    <property type="entry name" value="NAT_SF"/>
    <property type="match status" value="1"/>
</dbReference>
<accession>A0AAX4PH93</accession>
<organism evidence="4 5">
    <name type="scientific">Chloropicon roscoffensis</name>
    <dbReference type="NCBI Taxonomy" id="1461544"/>
    <lineage>
        <taxon>Eukaryota</taxon>
        <taxon>Viridiplantae</taxon>
        <taxon>Chlorophyta</taxon>
        <taxon>Chloropicophyceae</taxon>
        <taxon>Chloropicales</taxon>
        <taxon>Chloropicaceae</taxon>
        <taxon>Chloropicon</taxon>
    </lineage>
</organism>
<protein>
    <submittedName>
        <fullName evidence="4">N-acetyltransferase domain-containing protein</fullName>
    </submittedName>
</protein>
<dbReference type="InterPro" id="IPR050832">
    <property type="entry name" value="Bact_Acetyltransf"/>
</dbReference>
<dbReference type="InterPro" id="IPR016181">
    <property type="entry name" value="Acyl_CoA_acyltransferase"/>
</dbReference>
<gene>
    <name evidence="4" type="ORF">HKI87_13g73290</name>
</gene>
<reference evidence="4 5" key="1">
    <citation type="submission" date="2024-03" db="EMBL/GenBank/DDBJ databases">
        <title>Complete genome sequence of the green alga Chloropicon roscoffensis RCC1871.</title>
        <authorList>
            <person name="Lemieux C."/>
            <person name="Pombert J.-F."/>
            <person name="Otis C."/>
            <person name="Turmel M."/>
        </authorList>
    </citation>
    <scope>NUCLEOTIDE SEQUENCE [LARGE SCALE GENOMIC DNA]</scope>
    <source>
        <strain evidence="4 5">RCC1871</strain>
    </source>
</reference>
<keyword evidence="2" id="KW-0012">Acyltransferase</keyword>
<dbReference type="EMBL" id="CP151513">
    <property type="protein sequence ID" value="WZN65767.1"/>
    <property type="molecule type" value="Genomic_DNA"/>
</dbReference>
<keyword evidence="5" id="KW-1185">Reference proteome</keyword>
<dbReference type="SUPFAM" id="SSF55729">
    <property type="entry name" value="Acyl-CoA N-acyltransferases (Nat)"/>
    <property type="match status" value="1"/>
</dbReference>
<proteinExistence type="predicted"/>
<sequence>MAEKEVTFELATSESLPDVQGLTDLINRVYRVSEDGLWKDATFQRTCAEEVSDLIRKGEIVLARAGTSRVVLGCVQSRMLDEKPTTGSFGMLVVDPDQRNRGIGKRLIEEAEKLARSRGADTMQLELLHPKDWKQKNKARLAEWYPILGYLKAEELDFEELYPRLAPGLTSPCWFTVFSKRLNL</sequence>
<dbReference type="Gene3D" id="3.40.630.30">
    <property type="match status" value="1"/>
</dbReference>
<evidence type="ECO:0000313" key="4">
    <source>
        <dbReference type="EMBL" id="WZN65767.1"/>
    </source>
</evidence>
<evidence type="ECO:0000259" key="3">
    <source>
        <dbReference type="PROSITE" id="PS51186"/>
    </source>
</evidence>
<evidence type="ECO:0000256" key="1">
    <source>
        <dbReference type="ARBA" id="ARBA00022679"/>
    </source>
</evidence>
<dbReference type="AlphaFoldDB" id="A0AAX4PH93"/>
<name>A0AAX4PH93_9CHLO</name>
<dbReference type="Pfam" id="PF00583">
    <property type="entry name" value="Acetyltransf_1"/>
    <property type="match status" value="1"/>
</dbReference>
<keyword evidence="1" id="KW-0808">Transferase</keyword>
<evidence type="ECO:0000256" key="2">
    <source>
        <dbReference type="ARBA" id="ARBA00023315"/>
    </source>
</evidence>
<dbReference type="PROSITE" id="PS51186">
    <property type="entry name" value="GNAT"/>
    <property type="match status" value="1"/>
</dbReference>
<dbReference type="PANTHER" id="PTHR43877">
    <property type="entry name" value="AMINOALKYLPHOSPHONATE N-ACETYLTRANSFERASE-RELATED-RELATED"/>
    <property type="match status" value="1"/>
</dbReference>
<dbReference type="InterPro" id="IPR000182">
    <property type="entry name" value="GNAT_dom"/>
</dbReference>